<feature type="transmembrane region" description="Helical" evidence="1">
    <location>
        <begin position="178"/>
        <end position="199"/>
    </location>
</feature>
<dbReference type="GO" id="GO:0000271">
    <property type="term" value="P:polysaccharide biosynthetic process"/>
    <property type="evidence" value="ECO:0007669"/>
    <property type="project" value="TreeGrafter"/>
</dbReference>
<keyword evidence="3" id="KW-0808">Transferase</keyword>
<keyword evidence="1" id="KW-0472">Membrane</keyword>
<dbReference type="InterPro" id="IPR050879">
    <property type="entry name" value="Acyltransferase_3"/>
</dbReference>
<reference evidence="3 4" key="1">
    <citation type="submission" date="2020-04" db="EMBL/GenBank/DDBJ databases">
        <title>Genome sequencing of novel species.</title>
        <authorList>
            <person name="Heo J."/>
            <person name="Kim S.-J."/>
            <person name="Kim J.-S."/>
            <person name="Hong S.-B."/>
            <person name="Kwon S.-W."/>
        </authorList>
    </citation>
    <scope>NUCLEOTIDE SEQUENCE [LARGE SCALE GENOMIC DNA]</scope>
    <source>
        <strain evidence="3 4">GN2-R2</strain>
    </source>
</reference>
<feature type="transmembrane region" description="Helical" evidence="1">
    <location>
        <begin position="20"/>
        <end position="39"/>
    </location>
</feature>
<keyword evidence="4" id="KW-1185">Reference proteome</keyword>
<dbReference type="Pfam" id="PF01757">
    <property type="entry name" value="Acyl_transf_3"/>
    <property type="match status" value="1"/>
</dbReference>
<keyword evidence="1" id="KW-0812">Transmembrane</keyword>
<evidence type="ECO:0000313" key="3">
    <source>
        <dbReference type="EMBL" id="QJE01935.1"/>
    </source>
</evidence>
<feature type="domain" description="Acyltransferase 3" evidence="2">
    <location>
        <begin position="19"/>
        <end position="361"/>
    </location>
</feature>
<feature type="transmembrane region" description="Helical" evidence="1">
    <location>
        <begin position="342"/>
        <end position="364"/>
    </location>
</feature>
<dbReference type="KEGG" id="mfy:HH212_19490"/>
<feature type="transmembrane region" description="Helical" evidence="1">
    <location>
        <begin position="244"/>
        <end position="266"/>
    </location>
</feature>
<keyword evidence="3" id="KW-0012">Acyltransferase</keyword>
<keyword evidence="1" id="KW-1133">Transmembrane helix</keyword>
<protein>
    <submittedName>
        <fullName evidence="3">Acyltransferase</fullName>
    </submittedName>
</protein>
<evidence type="ECO:0000313" key="4">
    <source>
        <dbReference type="Proteomes" id="UP000502415"/>
    </source>
</evidence>
<evidence type="ECO:0000256" key="1">
    <source>
        <dbReference type="SAM" id="Phobius"/>
    </source>
</evidence>
<proteinExistence type="predicted"/>
<accession>A0A7Z2VZF5</accession>
<feature type="transmembrane region" description="Helical" evidence="1">
    <location>
        <begin position="51"/>
        <end position="74"/>
    </location>
</feature>
<gene>
    <name evidence="3" type="ORF">HH212_19490</name>
</gene>
<dbReference type="GO" id="GO:0016747">
    <property type="term" value="F:acyltransferase activity, transferring groups other than amino-acyl groups"/>
    <property type="evidence" value="ECO:0007669"/>
    <property type="project" value="InterPro"/>
</dbReference>
<dbReference type="EMBL" id="CP051685">
    <property type="protein sequence ID" value="QJE01935.1"/>
    <property type="molecule type" value="Genomic_DNA"/>
</dbReference>
<dbReference type="AlphaFoldDB" id="A0A7Z2VZF5"/>
<dbReference type="Proteomes" id="UP000502415">
    <property type="component" value="Chromosome"/>
</dbReference>
<organism evidence="3 4">
    <name type="scientific">Massilia forsythiae</name>
    <dbReference type="NCBI Taxonomy" id="2728020"/>
    <lineage>
        <taxon>Bacteria</taxon>
        <taxon>Pseudomonadati</taxon>
        <taxon>Pseudomonadota</taxon>
        <taxon>Betaproteobacteria</taxon>
        <taxon>Burkholderiales</taxon>
        <taxon>Oxalobacteraceae</taxon>
        <taxon>Telluria group</taxon>
        <taxon>Massilia</taxon>
    </lineage>
</organism>
<dbReference type="RefSeq" id="WP_170204022.1">
    <property type="nucleotide sequence ID" value="NZ_CP051685.1"/>
</dbReference>
<dbReference type="InterPro" id="IPR002656">
    <property type="entry name" value="Acyl_transf_3_dom"/>
</dbReference>
<dbReference type="PANTHER" id="PTHR23028">
    <property type="entry name" value="ACETYLTRANSFERASE"/>
    <property type="match status" value="1"/>
</dbReference>
<sequence>MTTKTPAAGSRFDQQQDLQAIDALRGYAVLLVICMHVFIHVPTLAWPVKRLLLLGHTGVQLFFLVSAVTLLMSWSRDTGHAFGARARQFFVNRWFRIAPLYFLAIAFYWFFEQRTLDEFNLARLVGTLLFYNAWSPYLLPTIGGWMPAPGGWSISVEFMFYLVFPLLAMLVTTMRRAVLFVVLAYALMLAASVFGQGLYPEVGAEARDRFLFFWPPNQLVVFAIGFLLYRAVKSAAVQDWVRRSRLDAGGATALLVAALLAVQFYPGKGWELLVFLLPQHLLLTLLFAGWALFMLLKPRAAVAPGTVVEIGKMSFSIYLINFAALASVETLLSMLWPFGVTGILSVVYAAILFVLATFASYRVARFTYRYVERPCVRFGKALHGADRHAWLSIKTGDRREGL</sequence>
<feature type="transmembrane region" description="Helical" evidence="1">
    <location>
        <begin position="272"/>
        <end position="296"/>
    </location>
</feature>
<evidence type="ECO:0000259" key="2">
    <source>
        <dbReference type="Pfam" id="PF01757"/>
    </source>
</evidence>
<feature type="transmembrane region" description="Helical" evidence="1">
    <location>
        <begin position="94"/>
        <end position="111"/>
    </location>
</feature>
<feature type="transmembrane region" description="Helical" evidence="1">
    <location>
        <begin position="317"/>
        <end position="336"/>
    </location>
</feature>
<feature type="transmembrane region" description="Helical" evidence="1">
    <location>
        <begin position="151"/>
        <end position="171"/>
    </location>
</feature>
<name>A0A7Z2VZF5_9BURK</name>
<dbReference type="GO" id="GO:0016020">
    <property type="term" value="C:membrane"/>
    <property type="evidence" value="ECO:0007669"/>
    <property type="project" value="TreeGrafter"/>
</dbReference>
<dbReference type="PANTHER" id="PTHR23028:SF53">
    <property type="entry name" value="ACYL_TRANSF_3 DOMAIN-CONTAINING PROTEIN"/>
    <property type="match status" value="1"/>
</dbReference>
<feature type="transmembrane region" description="Helical" evidence="1">
    <location>
        <begin position="211"/>
        <end position="232"/>
    </location>
</feature>